<keyword evidence="3" id="KW-1185">Reference proteome</keyword>
<dbReference type="PANTHER" id="PTHR43717:SF1">
    <property type="entry name" value="ANAEROBIC NITRIC OXIDE REDUCTASE FLAVORUBREDOXIN"/>
    <property type="match status" value="1"/>
</dbReference>
<dbReference type="Gene3D" id="3.40.50.360">
    <property type="match status" value="1"/>
</dbReference>
<feature type="domain" description="Flavodoxin-like" evidence="1">
    <location>
        <begin position="254"/>
        <end position="391"/>
    </location>
</feature>
<evidence type="ECO:0000313" key="3">
    <source>
        <dbReference type="Proteomes" id="UP000070491"/>
    </source>
</evidence>
<dbReference type="EMBL" id="LHYG01000004">
    <property type="protein sequence ID" value="KXB06382.1"/>
    <property type="molecule type" value="Genomic_DNA"/>
</dbReference>
<dbReference type="SMART" id="SM00849">
    <property type="entry name" value="Lactamase_B"/>
    <property type="match status" value="1"/>
</dbReference>
<reference evidence="2 3" key="1">
    <citation type="journal article" date="2016" name="Sci. Rep.">
        <title>Metabolic traits of an uncultured archaeal lineage -MSBL1- from brine pools of the Red Sea.</title>
        <authorList>
            <person name="Mwirichia R."/>
            <person name="Alam I."/>
            <person name="Rashid M."/>
            <person name="Vinu M."/>
            <person name="Ba-Alawi W."/>
            <person name="Anthony Kamau A."/>
            <person name="Kamanda Ngugi D."/>
            <person name="Goker M."/>
            <person name="Klenk H.P."/>
            <person name="Bajic V."/>
            <person name="Stingl U."/>
        </authorList>
    </citation>
    <scope>NUCLEOTIDE SEQUENCE [LARGE SCALE GENOMIC DNA]</scope>
    <source>
        <strain evidence="2">SCGC-AAA382F02</strain>
    </source>
</reference>
<dbReference type="Gene3D" id="3.60.15.10">
    <property type="entry name" value="Ribonuclease Z/Hydroxyacylglutathione hydrolase-like"/>
    <property type="match status" value="1"/>
</dbReference>
<dbReference type="PANTHER" id="PTHR43717">
    <property type="entry name" value="ANAEROBIC NITRIC OXIDE REDUCTASE FLAVORUBREDOXIN"/>
    <property type="match status" value="1"/>
</dbReference>
<dbReference type="GO" id="GO:0046872">
    <property type="term" value="F:metal ion binding"/>
    <property type="evidence" value="ECO:0007669"/>
    <property type="project" value="InterPro"/>
</dbReference>
<dbReference type="Pfam" id="PF19583">
    <property type="entry name" value="ODP"/>
    <property type="match status" value="1"/>
</dbReference>
<name>A0A133VIW6_9EURY</name>
<dbReference type="GO" id="GO:0009055">
    <property type="term" value="F:electron transfer activity"/>
    <property type="evidence" value="ECO:0007669"/>
    <property type="project" value="InterPro"/>
</dbReference>
<dbReference type="GO" id="GO:0010181">
    <property type="term" value="F:FMN binding"/>
    <property type="evidence" value="ECO:0007669"/>
    <property type="project" value="InterPro"/>
</dbReference>
<accession>A0A133VIW6</accession>
<evidence type="ECO:0000259" key="1">
    <source>
        <dbReference type="PROSITE" id="PS50902"/>
    </source>
</evidence>
<dbReference type="InterPro" id="IPR008254">
    <property type="entry name" value="Flavodoxin/NO_synth"/>
</dbReference>
<dbReference type="InterPro" id="IPR029039">
    <property type="entry name" value="Flavoprotein-like_sf"/>
</dbReference>
<dbReference type="SUPFAM" id="SSF52218">
    <property type="entry name" value="Flavoproteins"/>
    <property type="match status" value="1"/>
</dbReference>
<dbReference type="PIRSF" id="PIRSF005243">
    <property type="entry name" value="ROO"/>
    <property type="match status" value="1"/>
</dbReference>
<sequence>MQESRKTLEISPDVNWVGIKDWDREMFDRLISLPEGTTYNSYLILGEEKNTLIDTVNPGFESTLEKKIRQVIDLDEIDYIIMNHAEPDHANAIPHLLSQIKDCELLTSKKGKSMVQSLYQVPESKIRTVRNQETIDLGDKTLRFMRAQFVHWPETMMSFYEEEKILFPCDLFGCHLASEKFYDEEFGDELIDYAKAYYGEIMMPFSKMVRQALSKIENLEIGMIAPSHGPIYKNPETILEPYKKWSNGEVEKKVLIPYVSMWGSTEKMVETLAETIASEGVEVVTLDTATSNLEELARQIVDSSGIIIGTPTVLGGTHPRIQHIAYLTKKLNPPTKYLGIVESHGWSGGAVSQISEMLGKMDAEVVETIDVLGSPDEDNLEDIVEFGKEFANRIKK</sequence>
<dbReference type="SUPFAM" id="SSF56281">
    <property type="entry name" value="Metallo-hydrolase/oxidoreductase"/>
    <property type="match status" value="1"/>
</dbReference>
<protein>
    <submittedName>
        <fullName evidence="2">Metallo-beta-lactamase</fullName>
    </submittedName>
</protein>
<dbReference type="Pfam" id="PF00258">
    <property type="entry name" value="Flavodoxin_1"/>
    <property type="match status" value="1"/>
</dbReference>
<dbReference type="PROSITE" id="PS50902">
    <property type="entry name" value="FLAVODOXIN_LIKE"/>
    <property type="match status" value="1"/>
</dbReference>
<comment type="caution">
    <text evidence="2">The sequence shown here is derived from an EMBL/GenBank/DDBJ whole genome shotgun (WGS) entry which is preliminary data.</text>
</comment>
<evidence type="ECO:0000313" key="2">
    <source>
        <dbReference type="EMBL" id="KXB06382.1"/>
    </source>
</evidence>
<dbReference type="InterPro" id="IPR001279">
    <property type="entry name" value="Metallo-B-lactamas"/>
</dbReference>
<dbReference type="InterPro" id="IPR036866">
    <property type="entry name" value="RibonucZ/Hydroxyglut_hydro"/>
</dbReference>
<dbReference type="Proteomes" id="UP000070491">
    <property type="component" value="Unassembled WGS sequence"/>
</dbReference>
<gene>
    <name evidence="2" type="ORF">AKJ53_00470</name>
</gene>
<proteinExistence type="predicted"/>
<dbReference type="AlphaFoldDB" id="A0A133VIW6"/>
<dbReference type="InterPro" id="IPR045761">
    <property type="entry name" value="ODP_dom"/>
</dbReference>
<dbReference type="CDD" id="cd07709">
    <property type="entry name" value="flavodiiron_proteins_MBL-fold"/>
    <property type="match status" value="1"/>
</dbReference>
<dbReference type="InterPro" id="IPR016440">
    <property type="entry name" value="Rubredoxin-O_OxRdtase"/>
</dbReference>
<dbReference type="GO" id="GO:0016491">
    <property type="term" value="F:oxidoreductase activity"/>
    <property type="evidence" value="ECO:0007669"/>
    <property type="project" value="InterPro"/>
</dbReference>
<organism evidence="2 3">
    <name type="scientific">candidate division MSBL1 archaeon SCGC-AAA382F02</name>
    <dbReference type="NCBI Taxonomy" id="1698282"/>
    <lineage>
        <taxon>Archaea</taxon>
        <taxon>Methanobacteriati</taxon>
        <taxon>Methanobacteriota</taxon>
        <taxon>candidate division MSBL1</taxon>
    </lineage>
</organism>